<organism evidence="1 2">
    <name type="scientific">Acetobacter orientalis</name>
    <dbReference type="NCBI Taxonomy" id="146474"/>
    <lineage>
        <taxon>Bacteria</taxon>
        <taxon>Pseudomonadati</taxon>
        <taxon>Pseudomonadota</taxon>
        <taxon>Alphaproteobacteria</taxon>
        <taxon>Acetobacterales</taxon>
        <taxon>Acetobacteraceae</taxon>
        <taxon>Acetobacter</taxon>
    </lineage>
</organism>
<gene>
    <name evidence="1" type="ORF">AcetOrient_orf04453</name>
</gene>
<name>A0A2Z5ZLT0_9PROT</name>
<protein>
    <submittedName>
        <fullName evidence="1">Putative phage-related protein</fullName>
    </submittedName>
</protein>
<sequence>MVAREFSTIEGFIRHLQGRVLPAIPEAVQVGVSDGAALIKKETQAQIGHYLEGPESGLPTAPLADSTINDRIRKGFSPDDPGLRTGDMRDSYGIRVSGAGLRVDASIGSDDIKAVVFELGRMEQNNYQPPRPELSVAAFRNEEKVARGIGRMVVRAIEGKPMPNRSATDDDEA</sequence>
<evidence type="ECO:0000313" key="1">
    <source>
        <dbReference type="EMBL" id="BBC81289.1"/>
    </source>
</evidence>
<reference evidence="1 2" key="1">
    <citation type="submission" date="2018-02" db="EMBL/GenBank/DDBJ databases">
        <title>Acetobacter orientalis genome.</title>
        <authorList>
            <person name="Nakashima N."/>
            <person name="Tamura T."/>
        </authorList>
    </citation>
    <scope>NUCLEOTIDE SEQUENCE [LARGE SCALE GENOMIC DNA]</scope>
    <source>
        <strain evidence="1 2">FAN1</strain>
    </source>
</reference>
<dbReference type="KEGG" id="aot:AcetOri_orf04453"/>
<proteinExistence type="predicted"/>
<evidence type="ECO:0000313" key="2">
    <source>
        <dbReference type="Proteomes" id="UP000270034"/>
    </source>
</evidence>
<dbReference type="EMBL" id="AP018515">
    <property type="protein sequence ID" value="BBC81289.1"/>
    <property type="molecule type" value="Genomic_DNA"/>
</dbReference>
<dbReference type="Proteomes" id="UP000270034">
    <property type="component" value="Chromosome"/>
</dbReference>
<dbReference type="AlphaFoldDB" id="A0A2Z5ZLT0"/>
<accession>A0A2Z5ZLT0</accession>